<dbReference type="InterPro" id="IPR027417">
    <property type="entry name" value="P-loop_NTPase"/>
</dbReference>
<sequence length="1207" mass="128260">MMRETSRKAIRRAKDQRQDDLGLRAQLTCSGTNTIQQATQLLVMNHLSPSGNFSLQPQLTPNLQDSTVGKPAPQPQQVAPSSQEPGPQQPAPHRVPRLWAVVESQAFQNILVDEMDMMHARAATLIQANWRGHRLQQKLMSQMTAARAIQEAWRRFSTRRLWRSSKLMVRTQAEEGNIPYHPPQQVRFQPQPTVVNREMQAPCAPVAAVLPHQATAHSLPSLGSLDPKCQPGLVTMAGRSPHLASSHVGVDTGKCRYVTSRGTEAGPLEPPPSGRYSQAMSGPRGTQAHVEAEPLRTPSQTYRVAAATRTPAQRQPAPAVTKAHAQVRPTPLLASAVPQSCPTAPVTRAPPQPGAVTVATKTSAQMLPATAPVRSPLQTAQPATVCKAPSQLGPSTSTTKPPAQMRLPGIITRTPAHIRSVTAVLKMLCLTLPAAGNPRAAPPAAGQAGIPSSSSSLHPDAARTRGPANTGQVAAGTGKVSDLRCGAEGRVGGVPQPRLETGAPRAPTKEPFQAEKTHTGVQKLATKETGSKTNVATQATRALPWAGVSEAQKQPLSQTHLRTEALEAQSQVYMPIQVAVALPQAQVAAVLAKALGQPAKVPSQAHLCKAQPTTWLPATSRGPLPTEQTQALSRPQLAARAAKAAPWAPPPSRLTKALSLVHLVTCLSRAQSQTQLVTDATQRIHAAHQSTDLGSKAQSHPLLTGPTASTPCCRHPGTLSSVSRVKPDHRQGKATQGPRPTAPEPQGTLVSLVAAAAATQPSCNVEPWGDGKTTQAQPPAPSQEDVAASQITALCVELAAVLDSREDLCTLLTKVLSQGEVQAALNQALSEEGLGATVGQAPPQGMLGMALAKALSRAQLAAILPKATSEVASSKMPLPLASAEEMAWDPCLGCPVRPQSRKGPTDTSPCGGQPWNSALPSMAIRPLDGSVAPHNAWQPPRGLGPGGRAGQAGPLELTTSLEHMERIVLRAATIIQACARSYLVRRTIKVWHQGATIIQATWRGHHVRCNLVQLYKATAVIQAAWRGHCVRRDRAWHMQLPPAWAEPGGEVKAAAEHRCFQSCQPRVCSLCRSLSPGLGSPPSVVMLVGTTPRTCHTCGHTLPTRVVHGMGQVGAPRDCASWLAPQDPQERWDTAATTIQPAWKGFMARRQLREQQSATRMLQATWRGHYTRSCLTPEALLATGSPWDSAPRAPPRGSRPPSHWPGA</sequence>
<dbReference type="FunFam" id="1.20.5.190:FF:000021">
    <property type="entry name" value="IQ motif containing N"/>
    <property type="match status" value="1"/>
</dbReference>
<evidence type="ECO:0000313" key="4">
    <source>
        <dbReference type="RefSeq" id="XP_021106689.1"/>
    </source>
</evidence>
<feature type="compositionally biased region" description="Low complexity" evidence="2">
    <location>
        <begin position="438"/>
        <end position="456"/>
    </location>
</feature>
<feature type="region of interest" description="Disordered" evidence="2">
    <location>
        <begin position="707"/>
        <end position="746"/>
    </location>
</feature>
<dbReference type="SUPFAM" id="SSF52540">
    <property type="entry name" value="P-loop containing nucleoside triphosphate hydrolases"/>
    <property type="match status" value="2"/>
</dbReference>
<protein>
    <submittedName>
        <fullName evidence="4">Uncharacterized protein KIAA1683 homolog isoform X1</fullName>
    </submittedName>
</protein>
<dbReference type="RefSeq" id="XP_021106689.1">
    <property type="nucleotide sequence ID" value="XM_021251030.1"/>
</dbReference>
<gene>
    <name evidence="4" type="primary">Kiaa1683</name>
</gene>
<dbReference type="PROSITE" id="PS50096">
    <property type="entry name" value="IQ"/>
    <property type="match status" value="6"/>
</dbReference>
<evidence type="ECO:0000313" key="3">
    <source>
        <dbReference type="Proteomes" id="UP000694906"/>
    </source>
</evidence>
<dbReference type="CDD" id="cd23767">
    <property type="entry name" value="IQCD"/>
    <property type="match status" value="5"/>
</dbReference>
<name>A0AAX6SDB4_HETGA</name>
<feature type="region of interest" description="Disordered" evidence="2">
    <location>
        <begin position="438"/>
        <end position="509"/>
    </location>
</feature>
<proteinExistence type="predicted"/>
<keyword evidence="3" id="KW-1185">Reference proteome</keyword>
<dbReference type="InterPro" id="IPR052318">
    <property type="entry name" value="CellDiv_DevSignal_Domain"/>
</dbReference>
<feature type="region of interest" description="Disordered" evidence="2">
    <location>
        <begin position="53"/>
        <end position="93"/>
    </location>
</feature>
<evidence type="ECO:0000256" key="1">
    <source>
        <dbReference type="ARBA" id="ARBA00022737"/>
    </source>
</evidence>
<reference evidence="4" key="1">
    <citation type="submission" date="2025-08" db="UniProtKB">
        <authorList>
            <consortium name="RefSeq"/>
        </authorList>
    </citation>
    <scope>IDENTIFICATION</scope>
</reference>
<feature type="region of interest" description="Disordered" evidence="2">
    <location>
        <begin position="616"/>
        <end position="649"/>
    </location>
</feature>
<dbReference type="SMART" id="SM00015">
    <property type="entry name" value="IQ"/>
    <property type="match status" value="7"/>
</dbReference>
<dbReference type="Gene3D" id="1.20.5.190">
    <property type="match status" value="3"/>
</dbReference>
<dbReference type="GeneID" id="101703752"/>
<dbReference type="CTD" id="80726"/>
<dbReference type="PANTHER" id="PTHR22590:SF2">
    <property type="entry name" value="IQ DOMAIN-CONTAINING PROTEIN N"/>
    <property type="match status" value="1"/>
</dbReference>
<dbReference type="PANTHER" id="PTHR22590">
    <property type="entry name" value="MYOSIN MOTOR DOMAIN-CONTAINING PROTEIN"/>
    <property type="match status" value="1"/>
</dbReference>
<dbReference type="AlphaFoldDB" id="A0AAX6SDB4"/>
<evidence type="ECO:0000256" key="2">
    <source>
        <dbReference type="SAM" id="MobiDB-lite"/>
    </source>
</evidence>
<accession>A0AAX6SDB4</accession>
<feature type="compositionally biased region" description="Polar residues" evidence="2">
    <location>
        <begin position="392"/>
        <end position="401"/>
    </location>
</feature>
<feature type="region of interest" description="Disordered" evidence="2">
    <location>
        <begin position="386"/>
        <end position="405"/>
    </location>
</feature>
<dbReference type="Pfam" id="PF00612">
    <property type="entry name" value="IQ"/>
    <property type="match status" value="5"/>
</dbReference>
<feature type="compositionally biased region" description="Polar residues" evidence="2">
    <location>
        <begin position="53"/>
        <end position="67"/>
    </location>
</feature>
<feature type="region of interest" description="Disordered" evidence="2">
    <location>
        <begin position="930"/>
        <end position="953"/>
    </location>
</feature>
<keyword evidence="1" id="KW-0677">Repeat</keyword>
<feature type="region of interest" description="Disordered" evidence="2">
    <location>
        <begin position="1182"/>
        <end position="1207"/>
    </location>
</feature>
<dbReference type="Proteomes" id="UP000694906">
    <property type="component" value="Unplaced"/>
</dbReference>
<organism evidence="3 4">
    <name type="scientific">Heterocephalus glaber</name>
    <name type="common">Naked mole rat</name>
    <dbReference type="NCBI Taxonomy" id="10181"/>
    <lineage>
        <taxon>Eukaryota</taxon>
        <taxon>Metazoa</taxon>
        <taxon>Chordata</taxon>
        <taxon>Craniata</taxon>
        <taxon>Vertebrata</taxon>
        <taxon>Euteleostomi</taxon>
        <taxon>Mammalia</taxon>
        <taxon>Eutheria</taxon>
        <taxon>Euarchontoglires</taxon>
        <taxon>Glires</taxon>
        <taxon>Rodentia</taxon>
        <taxon>Hystricomorpha</taxon>
        <taxon>Bathyergidae</taxon>
        <taxon>Heterocephalus</taxon>
    </lineage>
</organism>
<feature type="region of interest" description="Disordered" evidence="2">
    <location>
        <begin position="261"/>
        <end position="282"/>
    </location>
</feature>
<dbReference type="InterPro" id="IPR000048">
    <property type="entry name" value="IQ_motif_EF-hand-BS"/>
</dbReference>